<dbReference type="InterPro" id="IPR050483">
    <property type="entry name" value="CoA-transferase_III_domain"/>
</dbReference>
<dbReference type="AlphaFoldDB" id="A0A850Q649"/>
<protein>
    <submittedName>
        <fullName evidence="2">CoA transferase</fullName>
    </submittedName>
</protein>
<proteinExistence type="predicted"/>
<evidence type="ECO:0000256" key="1">
    <source>
        <dbReference type="ARBA" id="ARBA00022679"/>
    </source>
</evidence>
<evidence type="ECO:0000313" key="2">
    <source>
        <dbReference type="EMBL" id="NVO22150.1"/>
    </source>
</evidence>
<dbReference type="GO" id="GO:0008410">
    <property type="term" value="F:CoA-transferase activity"/>
    <property type="evidence" value="ECO:0007669"/>
    <property type="project" value="TreeGrafter"/>
</dbReference>
<dbReference type="InterPro" id="IPR003673">
    <property type="entry name" value="CoA-Trfase_fam_III"/>
</dbReference>
<dbReference type="Gene3D" id="3.30.1540.10">
    <property type="entry name" value="formyl-coa transferase, domain 3"/>
    <property type="match status" value="1"/>
</dbReference>
<dbReference type="InterPro" id="IPR044855">
    <property type="entry name" value="CoA-Trfase_III_dom3_sf"/>
</dbReference>
<dbReference type="Gene3D" id="3.40.50.10540">
    <property type="entry name" value="Crotonobetainyl-coa:carnitine coa-transferase, domain 1"/>
    <property type="match status" value="1"/>
</dbReference>
<dbReference type="Proteomes" id="UP000592216">
    <property type="component" value="Unassembled WGS sequence"/>
</dbReference>
<reference evidence="2 3" key="1">
    <citation type="submission" date="2020-04" db="EMBL/GenBank/DDBJ databases">
        <title>Donghicola sp., a member of the Rhodobacteraceae family isolated from mangrove forest in Thailand.</title>
        <authorList>
            <person name="Charoenyingcharoen P."/>
            <person name="Yukphan P."/>
        </authorList>
    </citation>
    <scope>NUCLEOTIDE SEQUENCE [LARGE SCALE GENOMIC DNA]</scope>
    <source>
        <strain evidence="2 3">B5-SW-15</strain>
    </source>
</reference>
<organism evidence="2 3">
    <name type="scientific">Donghicola mangrovi</name>
    <dbReference type="NCBI Taxonomy" id="2729614"/>
    <lineage>
        <taxon>Bacteria</taxon>
        <taxon>Pseudomonadati</taxon>
        <taxon>Pseudomonadota</taxon>
        <taxon>Alphaproteobacteria</taxon>
        <taxon>Rhodobacterales</taxon>
        <taxon>Roseobacteraceae</taxon>
        <taxon>Donghicola</taxon>
    </lineage>
</organism>
<dbReference type="Pfam" id="PF02515">
    <property type="entry name" value="CoA_transf_3"/>
    <property type="match status" value="1"/>
</dbReference>
<dbReference type="EMBL" id="JABCJE010000001">
    <property type="protein sequence ID" value="NVO22150.1"/>
    <property type="molecule type" value="Genomic_DNA"/>
</dbReference>
<dbReference type="InterPro" id="IPR023606">
    <property type="entry name" value="CoA-Trfase_III_dom_1_sf"/>
</dbReference>
<comment type="caution">
    <text evidence="2">The sequence shown here is derived from an EMBL/GenBank/DDBJ whole genome shotgun (WGS) entry which is preliminary data.</text>
</comment>
<gene>
    <name evidence="2" type="ORF">HJ536_02160</name>
</gene>
<dbReference type="PANTHER" id="PTHR48207">
    <property type="entry name" value="SUCCINATE--HYDROXYMETHYLGLUTARATE COA-TRANSFERASE"/>
    <property type="match status" value="1"/>
</dbReference>
<accession>A0A850Q649</accession>
<sequence>MTSPLAGVKVVELARILAGPWAGQLLADFGAEVIKVESPEGDDTRKWGPPFIERDGDRSAAYFHCCNRGKQSLIADFRTPEGQETVRKLVADADVLIENFKVGGLQKYGLDYDSLRQVNPRLVYCSITGFGQTGPYANRAGYDYIIQGMSGLMSVTGDPEGQPMKVGVAVTDIFTGLYASNAILAALYQRDRTGQGQHLDLALFDVAVGVMANQAMNYLATGQSPTRLGNAHPNLAPYQVFACADGHLIIAVGNDGQFQRFCTLLGVEELGSDPRFSTNPERVANRSALDGALSGLVAKWPKTDLLAACETHGVPAGPINTMAEVFADPQVIARGMKITPEGVPGVRTPVTFSDADLSLDKPAPKLPAN</sequence>
<dbReference type="PANTHER" id="PTHR48207:SF3">
    <property type="entry name" value="SUCCINATE--HYDROXYMETHYLGLUTARATE COA-TRANSFERASE"/>
    <property type="match status" value="1"/>
</dbReference>
<keyword evidence="1 2" id="KW-0808">Transferase</keyword>
<dbReference type="RefSeq" id="WP_177156499.1">
    <property type="nucleotide sequence ID" value="NZ_JABCJE010000001.1"/>
</dbReference>
<name>A0A850Q649_9RHOB</name>
<evidence type="ECO:0000313" key="3">
    <source>
        <dbReference type="Proteomes" id="UP000592216"/>
    </source>
</evidence>
<dbReference type="SUPFAM" id="SSF89796">
    <property type="entry name" value="CoA-transferase family III (CaiB/BaiF)"/>
    <property type="match status" value="1"/>
</dbReference>